<accession>A0A328H9B5</accession>
<gene>
    <name evidence="2" type="ORF">DBZ45_21425</name>
</gene>
<feature type="transmembrane region" description="Helical" evidence="1">
    <location>
        <begin position="124"/>
        <end position="145"/>
    </location>
</feature>
<feature type="transmembrane region" description="Helical" evidence="1">
    <location>
        <begin position="317"/>
        <end position="334"/>
    </location>
</feature>
<dbReference type="Pfam" id="PF20176">
    <property type="entry name" value="DUF6541"/>
    <property type="match status" value="1"/>
</dbReference>
<keyword evidence="1" id="KW-0812">Transmembrane</keyword>
<feature type="transmembrane region" description="Helical" evidence="1">
    <location>
        <begin position="6"/>
        <end position="25"/>
    </location>
</feature>
<feature type="transmembrane region" description="Helical" evidence="1">
    <location>
        <begin position="401"/>
        <end position="419"/>
    </location>
</feature>
<feature type="transmembrane region" description="Helical" evidence="1">
    <location>
        <begin position="32"/>
        <end position="57"/>
    </location>
</feature>
<evidence type="ECO:0000313" key="2">
    <source>
        <dbReference type="EMBL" id="RAM35152.1"/>
    </source>
</evidence>
<feature type="transmembrane region" description="Helical" evidence="1">
    <location>
        <begin position="424"/>
        <end position="443"/>
    </location>
</feature>
<comment type="caution">
    <text evidence="2">The sequence shown here is derived from an EMBL/GenBank/DDBJ whole genome shotgun (WGS) entry which is preliminary data.</text>
</comment>
<dbReference type="OrthoDB" id="3169698at2"/>
<feature type="transmembrane region" description="Helical" evidence="1">
    <location>
        <begin position="514"/>
        <end position="533"/>
    </location>
</feature>
<feature type="transmembrane region" description="Helical" evidence="1">
    <location>
        <begin position="463"/>
        <end position="483"/>
    </location>
</feature>
<evidence type="ECO:0000256" key="1">
    <source>
        <dbReference type="SAM" id="Phobius"/>
    </source>
</evidence>
<protein>
    <submittedName>
        <fullName evidence="2">Uncharacterized protein</fullName>
    </submittedName>
</protein>
<dbReference type="InterPro" id="IPR046671">
    <property type="entry name" value="DUF6541"/>
</dbReference>
<dbReference type="Proteomes" id="UP000249166">
    <property type="component" value="Unassembled WGS sequence"/>
</dbReference>
<feature type="transmembrane region" description="Helical" evidence="1">
    <location>
        <begin position="242"/>
        <end position="260"/>
    </location>
</feature>
<sequence>MPWVTFVPVLLLAAVIFLGPGLVVMRGAGVRGLPLFAVSGPTTVTIAGVVAVAAPYANIDYGIIPVAGCAVILTVAALVLRYVLAMRGIAFGAQPRRAFDNGTGGDAENGPALTSAQEWVRRGAILVAFAIPAVIIAVRFARIIGAPDSISQTYDNIFHLNAVGHILLTGSGSSLTLGNLTESSAAFYPAAWHDLVALVASAASVSVPQAITAANIVIAAVIWPLGTMYLTSRISSGKVLPMLLAGAVAAGFSSFPYLMIDFGVLYPNLLAIAIMPVALALIIDLLGLNPTKRRVVPVLCQGVLVVPGLALAHPSFVVALVGLALPLLFVKLFRLGAGYRAGQVRAAVLIAFAAMVAVYVPLAFLGWDLAGQSLTSSQWKPYQTVSQAIGEILGAGPQRRHVSLAMLVLLVAGLVASIARRKLVWVLGMATVASGLFVVASALPQSETRHFLTGVWYNDSYRLAAMLPVVLLPLAVLGGESILRGLADTTTRLRLGEFTSGALRMSGRNSLDRIVPAGVLVLGVVAVAVGAQFGSVGTEQQIAASNYRIGPNSPLLSTDEKELLERLPKTVPSNSRVYGDPFTGASLTEGMSQRQAVVPHVVGKRSPEELIVMSKIDEAGADPSVCPAARKLNVQFALKFDEREVHGGAHPNTAMDHAESATGLTLVDQQGSAKLYKVTGCGEFRNGQG</sequence>
<keyword evidence="1" id="KW-0472">Membrane</keyword>
<feature type="transmembrane region" description="Helical" evidence="1">
    <location>
        <begin position="266"/>
        <end position="288"/>
    </location>
</feature>
<feature type="transmembrane region" description="Helical" evidence="1">
    <location>
        <begin position="63"/>
        <end position="84"/>
    </location>
</feature>
<reference evidence="2 3" key="1">
    <citation type="submission" date="2018-04" db="EMBL/GenBank/DDBJ databases">
        <title>Bacteria isolated from cave deposits of Manipur.</title>
        <authorList>
            <person name="Sahoo D."/>
            <person name="Sarangthem I."/>
            <person name="Nandeibam J."/>
        </authorList>
    </citation>
    <scope>NUCLEOTIDE SEQUENCE [LARGE SCALE GENOMIC DNA]</scope>
    <source>
        <strain evidence="3">mrc11</strain>
    </source>
</reference>
<feature type="transmembrane region" description="Helical" evidence="1">
    <location>
        <begin position="346"/>
        <end position="367"/>
    </location>
</feature>
<dbReference type="AlphaFoldDB" id="A0A328H9B5"/>
<organism evidence="2 3">
    <name type="scientific">Arthrobacter globiformis</name>
    <dbReference type="NCBI Taxonomy" id="1665"/>
    <lineage>
        <taxon>Bacteria</taxon>
        <taxon>Bacillati</taxon>
        <taxon>Actinomycetota</taxon>
        <taxon>Actinomycetes</taxon>
        <taxon>Micrococcales</taxon>
        <taxon>Micrococcaceae</taxon>
        <taxon>Arthrobacter</taxon>
    </lineage>
</organism>
<feature type="transmembrane region" description="Helical" evidence="1">
    <location>
        <begin position="295"/>
        <end position="311"/>
    </location>
</feature>
<evidence type="ECO:0000313" key="3">
    <source>
        <dbReference type="Proteomes" id="UP000249166"/>
    </source>
</evidence>
<proteinExistence type="predicted"/>
<feature type="transmembrane region" description="Helical" evidence="1">
    <location>
        <begin position="210"/>
        <end position="230"/>
    </location>
</feature>
<name>A0A328H9B5_ARTGO</name>
<dbReference type="RefSeq" id="WP_111905826.1">
    <property type="nucleotide sequence ID" value="NZ_QLNP01000105.1"/>
</dbReference>
<dbReference type="EMBL" id="QLNP01000105">
    <property type="protein sequence ID" value="RAM35152.1"/>
    <property type="molecule type" value="Genomic_DNA"/>
</dbReference>
<keyword evidence="1" id="KW-1133">Transmembrane helix</keyword>